<keyword evidence="5" id="KW-0698">rRNA processing</keyword>
<dbReference type="STRING" id="1230905.A0A1G4K8Y7"/>
<evidence type="ECO:0000256" key="5">
    <source>
        <dbReference type="ARBA" id="ARBA00022552"/>
    </source>
</evidence>
<gene>
    <name evidence="10" type="ORF">LAMI_0G05798G</name>
</gene>
<dbReference type="OrthoDB" id="2504340at2759"/>
<reference evidence="10 11" key="1">
    <citation type="submission" date="2016-03" db="EMBL/GenBank/DDBJ databases">
        <authorList>
            <person name="Devillers H."/>
        </authorList>
    </citation>
    <scope>NUCLEOTIDE SEQUENCE [LARGE SCALE GENOMIC DNA]</scope>
    <source>
        <strain evidence="10">CBS 11717</strain>
    </source>
</reference>
<name>A0A1G4K8Y7_9SACH</name>
<dbReference type="Gene3D" id="3.30.230.70">
    <property type="entry name" value="GHMP Kinase, N-terminal domain"/>
    <property type="match status" value="1"/>
</dbReference>
<dbReference type="GO" id="GO:0016075">
    <property type="term" value="P:rRNA catabolic process"/>
    <property type="evidence" value="ECO:0007669"/>
    <property type="project" value="TreeGrafter"/>
</dbReference>
<dbReference type="GO" id="GO:0003723">
    <property type="term" value="F:RNA binding"/>
    <property type="evidence" value="ECO:0007669"/>
    <property type="project" value="UniProtKB-KW"/>
</dbReference>
<dbReference type="GO" id="GO:0000177">
    <property type="term" value="C:cytoplasmic exosome (RNase complex)"/>
    <property type="evidence" value="ECO:0007669"/>
    <property type="project" value="UniProtKB-ARBA"/>
</dbReference>
<evidence type="ECO:0000256" key="3">
    <source>
        <dbReference type="ARBA" id="ARBA00006678"/>
    </source>
</evidence>
<protein>
    <submittedName>
        <fullName evidence="10">LAMI_0G05798g1_1</fullName>
    </submittedName>
</protein>
<dbReference type="GO" id="GO:0005730">
    <property type="term" value="C:nucleolus"/>
    <property type="evidence" value="ECO:0007669"/>
    <property type="project" value="UniProtKB-SubCell"/>
</dbReference>
<evidence type="ECO:0000256" key="2">
    <source>
        <dbReference type="ARBA" id="ARBA00004496"/>
    </source>
</evidence>
<evidence type="ECO:0000313" key="11">
    <source>
        <dbReference type="Proteomes" id="UP000191024"/>
    </source>
</evidence>
<comment type="similarity">
    <text evidence="3">Belongs to the RNase PH family.</text>
</comment>
<evidence type="ECO:0000256" key="1">
    <source>
        <dbReference type="ARBA" id="ARBA00004123"/>
    </source>
</evidence>
<evidence type="ECO:0000256" key="4">
    <source>
        <dbReference type="ARBA" id="ARBA00022490"/>
    </source>
</evidence>
<dbReference type="GO" id="GO:0071038">
    <property type="term" value="P:TRAMP-dependent tRNA surveillance pathway"/>
    <property type="evidence" value="ECO:0007669"/>
    <property type="project" value="UniProtKB-ARBA"/>
</dbReference>
<dbReference type="AlphaFoldDB" id="A0A1G4K8Y7"/>
<keyword evidence="8" id="KW-0539">Nucleus</keyword>
<dbReference type="GO" id="GO:0071028">
    <property type="term" value="P:nuclear mRNA surveillance"/>
    <property type="evidence" value="ECO:0007669"/>
    <property type="project" value="TreeGrafter"/>
</dbReference>
<sequence>MNVADRRRILGPLNAKPLQFASADGNLQDAHLQETQSGDETLYIQQGIVTNANGSAYLEIASPTKNDQHILLLASVYGPRPTRGTFSARAALSIQFKENTLEQFTAGEVKELCNFLASVFRAVINLNRYPKSGIDIFLNLIQYVGPSGTSSLEAIIPACINAIMLALIDAGIETLDTVSAGSYKGTVISFIRNGDEIVGFWADNDFDNNGSYAVTVDKCRRHYIQNRNAMLDYIVKTK</sequence>
<evidence type="ECO:0000259" key="9">
    <source>
        <dbReference type="Pfam" id="PF01138"/>
    </source>
</evidence>
<dbReference type="InterPro" id="IPR001247">
    <property type="entry name" value="ExoRNase_PH_dom1"/>
</dbReference>
<dbReference type="InterPro" id="IPR050080">
    <property type="entry name" value="RNase_PH"/>
</dbReference>
<comment type="subcellular location">
    <subcellularLocation>
        <location evidence="2">Cytoplasm</location>
    </subcellularLocation>
    <subcellularLocation>
        <location evidence="1">Nucleus</location>
    </subcellularLocation>
</comment>
<dbReference type="GO" id="GO:0000467">
    <property type="term" value="P:exonucleolytic trimming to generate mature 3'-end of 5.8S rRNA from tricistronic rRNA transcript (SSU-rRNA, 5.8S rRNA, LSU-rRNA)"/>
    <property type="evidence" value="ECO:0007669"/>
    <property type="project" value="UniProtKB-ARBA"/>
</dbReference>
<dbReference type="Pfam" id="PF01138">
    <property type="entry name" value="RNase_PH"/>
    <property type="match status" value="1"/>
</dbReference>
<dbReference type="GO" id="GO:0034475">
    <property type="term" value="P:U4 snRNA 3'-end processing"/>
    <property type="evidence" value="ECO:0007669"/>
    <property type="project" value="TreeGrafter"/>
</dbReference>
<accession>A0A1G4K8Y7</accession>
<evidence type="ECO:0000313" key="10">
    <source>
        <dbReference type="EMBL" id="SCV00549.1"/>
    </source>
</evidence>
<dbReference type="GO" id="GO:0000176">
    <property type="term" value="C:nuclear exosome (RNase complex)"/>
    <property type="evidence" value="ECO:0007669"/>
    <property type="project" value="TreeGrafter"/>
</dbReference>
<dbReference type="SUPFAM" id="SSF54211">
    <property type="entry name" value="Ribosomal protein S5 domain 2-like"/>
    <property type="match status" value="1"/>
</dbReference>
<evidence type="ECO:0000256" key="7">
    <source>
        <dbReference type="ARBA" id="ARBA00022884"/>
    </source>
</evidence>
<dbReference type="InterPro" id="IPR027408">
    <property type="entry name" value="PNPase/RNase_PH_dom_sf"/>
</dbReference>
<keyword evidence="6" id="KW-0271">Exosome</keyword>
<keyword evidence="4" id="KW-0963">Cytoplasm</keyword>
<organism evidence="10 11">
    <name type="scientific">Lachancea mirantina</name>
    <dbReference type="NCBI Taxonomy" id="1230905"/>
    <lineage>
        <taxon>Eukaryota</taxon>
        <taxon>Fungi</taxon>
        <taxon>Dikarya</taxon>
        <taxon>Ascomycota</taxon>
        <taxon>Saccharomycotina</taxon>
        <taxon>Saccharomycetes</taxon>
        <taxon>Saccharomycetales</taxon>
        <taxon>Saccharomycetaceae</taxon>
        <taxon>Lachancea</taxon>
    </lineage>
</organism>
<feature type="domain" description="Exoribonuclease phosphorolytic" evidence="9">
    <location>
        <begin position="42"/>
        <end position="173"/>
    </location>
</feature>
<dbReference type="InterPro" id="IPR020568">
    <property type="entry name" value="Ribosomal_Su5_D2-typ_SF"/>
</dbReference>
<evidence type="ECO:0000256" key="6">
    <source>
        <dbReference type="ARBA" id="ARBA00022835"/>
    </source>
</evidence>
<dbReference type="PANTHER" id="PTHR11953:SF2">
    <property type="entry name" value="EXOSOME COMPLEX COMPONENT MTR3"/>
    <property type="match status" value="1"/>
</dbReference>
<keyword evidence="11" id="KW-1185">Reference proteome</keyword>
<dbReference type="GO" id="GO:0071051">
    <property type="term" value="P:poly(A)-dependent snoRNA 3'-end processing"/>
    <property type="evidence" value="ECO:0007669"/>
    <property type="project" value="TreeGrafter"/>
</dbReference>
<dbReference type="EMBL" id="LT598469">
    <property type="protein sequence ID" value="SCV00549.1"/>
    <property type="molecule type" value="Genomic_DNA"/>
</dbReference>
<evidence type="ECO:0000256" key="8">
    <source>
        <dbReference type="ARBA" id="ARBA00023242"/>
    </source>
</evidence>
<keyword evidence="7" id="KW-0694">RNA-binding</keyword>
<proteinExistence type="inferred from homology"/>
<dbReference type="Proteomes" id="UP000191024">
    <property type="component" value="Chromosome G"/>
</dbReference>
<dbReference type="PANTHER" id="PTHR11953">
    <property type="entry name" value="EXOSOME COMPLEX COMPONENT"/>
    <property type="match status" value="1"/>
</dbReference>